<dbReference type="SUPFAM" id="SSF54236">
    <property type="entry name" value="Ubiquitin-like"/>
    <property type="match status" value="1"/>
</dbReference>
<keyword evidence="3" id="KW-1185">Reference proteome</keyword>
<protein>
    <recommendedName>
        <fullName evidence="1">SNRNP25 ubiquitin-like domain-containing protein</fullName>
    </recommendedName>
</protein>
<dbReference type="InterPro" id="IPR039690">
    <property type="entry name" value="SNRNP25"/>
</dbReference>
<evidence type="ECO:0000259" key="1">
    <source>
        <dbReference type="Pfam" id="PF18036"/>
    </source>
</evidence>
<dbReference type="GO" id="GO:0000398">
    <property type="term" value="P:mRNA splicing, via spliceosome"/>
    <property type="evidence" value="ECO:0007669"/>
    <property type="project" value="InterPro"/>
</dbReference>
<organism evidence="2 3">
    <name type="scientific">Buddleja alternifolia</name>
    <dbReference type="NCBI Taxonomy" id="168488"/>
    <lineage>
        <taxon>Eukaryota</taxon>
        <taxon>Viridiplantae</taxon>
        <taxon>Streptophyta</taxon>
        <taxon>Embryophyta</taxon>
        <taxon>Tracheophyta</taxon>
        <taxon>Spermatophyta</taxon>
        <taxon>Magnoliopsida</taxon>
        <taxon>eudicotyledons</taxon>
        <taxon>Gunneridae</taxon>
        <taxon>Pentapetalae</taxon>
        <taxon>asterids</taxon>
        <taxon>lamiids</taxon>
        <taxon>Lamiales</taxon>
        <taxon>Scrophulariaceae</taxon>
        <taxon>Buddlejeae</taxon>
        <taxon>Buddleja</taxon>
    </lineage>
</organism>
<dbReference type="CDD" id="cd17058">
    <property type="entry name" value="Ubl_SNRNP25"/>
    <property type="match status" value="1"/>
</dbReference>
<dbReference type="InterPro" id="IPR029071">
    <property type="entry name" value="Ubiquitin-like_domsf"/>
</dbReference>
<dbReference type="InterPro" id="IPR040610">
    <property type="entry name" value="SNRNP25_ubiquitin"/>
</dbReference>
<sequence>MVKVLPKTLNKDRKISIPFSLYKRSTLTTYRKLPEQLLKLSVLKLDGSSFGFYVARNATVARLKLAIEEEFSLCSKDEGKNLWSLVWSHFCLSYEGQKLIKEKDCIQNYGIKDGDQLHFIQHLRIDLPPSQERPKNQSLESRSCSVSHARDAIGKHHVSSEDQYGNLKLSGCGEETDFTEPRLRLSHSLKELVSCSKFRGLKRKVWEEKNCT</sequence>
<dbReference type="AlphaFoldDB" id="A0AAV6XH10"/>
<reference evidence="2" key="1">
    <citation type="submission" date="2019-10" db="EMBL/GenBank/DDBJ databases">
        <authorList>
            <person name="Zhang R."/>
            <person name="Pan Y."/>
            <person name="Wang J."/>
            <person name="Ma R."/>
            <person name="Yu S."/>
        </authorList>
    </citation>
    <scope>NUCLEOTIDE SEQUENCE</scope>
    <source>
        <strain evidence="2">LA-IB0</strain>
        <tissue evidence="2">Leaf</tissue>
    </source>
</reference>
<accession>A0AAV6XH10</accession>
<dbReference type="EMBL" id="WHWC01000007">
    <property type="protein sequence ID" value="KAG8379816.1"/>
    <property type="molecule type" value="Genomic_DNA"/>
</dbReference>
<comment type="caution">
    <text evidence="2">The sequence shown here is derived from an EMBL/GenBank/DDBJ whole genome shotgun (WGS) entry which is preliminary data.</text>
</comment>
<dbReference type="Proteomes" id="UP000826271">
    <property type="component" value="Unassembled WGS sequence"/>
</dbReference>
<evidence type="ECO:0000313" key="2">
    <source>
        <dbReference type="EMBL" id="KAG8379816.1"/>
    </source>
</evidence>
<name>A0AAV6XH10_9LAMI</name>
<dbReference type="PANTHER" id="PTHR14942:SF9">
    <property type="entry name" value="OS02G0188500 PROTEIN"/>
    <property type="match status" value="1"/>
</dbReference>
<gene>
    <name evidence="2" type="ORF">BUALT_Bualt07G0128800</name>
</gene>
<dbReference type="PANTHER" id="PTHR14942">
    <property type="entry name" value="U11/U12 SMALL NUCLEAR RIBONUCLEOPROTEIN 25 KDA PROTEIN"/>
    <property type="match status" value="1"/>
</dbReference>
<dbReference type="Pfam" id="PF18036">
    <property type="entry name" value="Ubiquitin_4"/>
    <property type="match status" value="1"/>
</dbReference>
<dbReference type="Gene3D" id="3.10.20.90">
    <property type="entry name" value="Phosphatidylinositol 3-kinase Catalytic Subunit, Chain A, domain 1"/>
    <property type="match status" value="1"/>
</dbReference>
<proteinExistence type="predicted"/>
<evidence type="ECO:0000313" key="3">
    <source>
        <dbReference type="Proteomes" id="UP000826271"/>
    </source>
</evidence>
<feature type="domain" description="SNRNP25 ubiquitin-like" evidence="1">
    <location>
        <begin position="38"/>
        <end position="123"/>
    </location>
</feature>